<keyword evidence="3" id="KW-0378">Hydrolase</keyword>
<dbReference type="SUPFAM" id="SSF52317">
    <property type="entry name" value="Class I glutamine amidotransferase-like"/>
    <property type="match status" value="1"/>
</dbReference>
<comment type="similarity">
    <text evidence="1">Belongs to the peptidase S51 family.</text>
</comment>
<dbReference type="GO" id="GO:0006508">
    <property type="term" value="P:proteolysis"/>
    <property type="evidence" value="ECO:0007669"/>
    <property type="project" value="UniProtKB-KW"/>
</dbReference>
<name>A0A0D0ILK7_9MICO</name>
<evidence type="ECO:0000256" key="2">
    <source>
        <dbReference type="ARBA" id="ARBA00022670"/>
    </source>
</evidence>
<organism evidence="5 6">
    <name type="scientific">Leucobacter komagatae</name>
    <dbReference type="NCBI Taxonomy" id="55969"/>
    <lineage>
        <taxon>Bacteria</taxon>
        <taxon>Bacillati</taxon>
        <taxon>Actinomycetota</taxon>
        <taxon>Actinomycetes</taxon>
        <taxon>Micrococcales</taxon>
        <taxon>Microbacteriaceae</taxon>
        <taxon>Leucobacter</taxon>
    </lineage>
</organism>
<evidence type="ECO:0000256" key="3">
    <source>
        <dbReference type="ARBA" id="ARBA00022801"/>
    </source>
</evidence>
<evidence type="ECO:0000256" key="1">
    <source>
        <dbReference type="ARBA" id="ARBA00006534"/>
    </source>
</evidence>
<dbReference type="CDD" id="cd03146">
    <property type="entry name" value="GAT1_Peptidase_E"/>
    <property type="match status" value="1"/>
</dbReference>
<evidence type="ECO:0000256" key="4">
    <source>
        <dbReference type="ARBA" id="ARBA00022825"/>
    </source>
</evidence>
<dbReference type="Gene3D" id="3.40.50.880">
    <property type="match status" value="1"/>
</dbReference>
<dbReference type="EMBL" id="JXSQ01000017">
    <property type="protein sequence ID" value="KIP52012.1"/>
    <property type="molecule type" value="Genomic_DNA"/>
</dbReference>
<dbReference type="NCBIfam" id="NF003642">
    <property type="entry name" value="PRK05282.1"/>
    <property type="match status" value="1"/>
</dbReference>
<dbReference type="OrthoDB" id="3373764at2"/>
<protein>
    <submittedName>
        <fullName evidence="5">Peptidase E</fullName>
    </submittedName>
</protein>
<dbReference type="PANTHER" id="PTHR20842">
    <property type="entry name" value="PROTEASE S51 ALPHA-ASPARTYL DIPEPTIDASE"/>
    <property type="match status" value="1"/>
</dbReference>
<keyword evidence="4" id="KW-0720">Serine protease</keyword>
<dbReference type="Pfam" id="PF03575">
    <property type="entry name" value="Peptidase_S51"/>
    <property type="match status" value="1"/>
</dbReference>
<dbReference type="PANTHER" id="PTHR20842:SF0">
    <property type="entry name" value="ALPHA-ASPARTYL DIPEPTIDASE"/>
    <property type="match status" value="1"/>
</dbReference>
<dbReference type="InterPro" id="IPR005320">
    <property type="entry name" value="Peptidase_S51"/>
</dbReference>
<reference evidence="5 6" key="1">
    <citation type="submission" date="2015-01" db="EMBL/GenBank/DDBJ databases">
        <title>Draft genome sequence of Leucobacter komagatae strain VKM ST2845.</title>
        <authorList>
            <person name="Karlyshev A.V."/>
            <person name="Kudryashova E.B."/>
        </authorList>
    </citation>
    <scope>NUCLEOTIDE SEQUENCE [LARGE SCALE GENOMIC DNA]</scope>
    <source>
        <strain evidence="5 6">VKM ST2845</strain>
    </source>
</reference>
<proteinExistence type="inferred from homology"/>
<gene>
    <name evidence="5" type="ORF">SD72_11760</name>
</gene>
<accession>A0A0D0ILK7</accession>
<sequence length="252" mass="26498">MTNALLMSSSRMGSLGYLEHAAPQLNTVLEGTSRKVLFVPYAAVSFSYDTYEDLAAPPFTAVDAELTSIHRFDDPVAAVRAADVIAIGGGNSFALLNRLYGAELVREIRTQVTERGTTYIGWSAGTNVATPTIRTTNDMPIVEPPSLSAIGLVPFQINPHFISGKPAGHNGESREERLAEFTAINPGEEVLAIVEGTALHVTGSRGTILSNAALDSAGSHSADGLVFANAAEPRTIAAGESFELSEISGPVI</sequence>
<keyword evidence="2" id="KW-0645">Protease</keyword>
<dbReference type="InterPro" id="IPR029062">
    <property type="entry name" value="Class_I_gatase-like"/>
</dbReference>
<dbReference type="AlphaFoldDB" id="A0A0D0ILK7"/>
<dbReference type="Proteomes" id="UP000032120">
    <property type="component" value="Unassembled WGS sequence"/>
</dbReference>
<comment type="caution">
    <text evidence="5">The sequence shown here is derived from an EMBL/GenBank/DDBJ whole genome shotgun (WGS) entry which is preliminary data.</text>
</comment>
<evidence type="ECO:0000313" key="6">
    <source>
        <dbReference type="Proteomes" id="UP000032120"/>
    </source>
</evidence>
<dbReference type="RefSeq" id="WP_042544664.1">
    <property type="nucleotide sequence ID" value="NZ_JXSQ01000017.1"/>
</dbReference>
<dbReference type="GO" id="GO:0008236">
    <property type="term" value="F:serine-type peptidase activity"/>
    <property type="evidence" value="ECO:0007669"/>
    <property type="project" value="UniProtKB-KW"/>
</dbReference>
<evidence type="ECO:0000313" key="5">
    <source>
        <dbReference type="EMBL" id="KIP52012.1"/>
    </source>
</evidence>
<keyword evidence="6" id="KW-1185">Reference proteome</keyword>
<dbReference type="MEROPS" id="S51.001"/>